<organism evidence="1 2">
    <name type="scientific">Ambrosiozyma monospora</name>
    <name type="common">Yeast</name>
    <name type="synonym">Endomycopsis monosporus</name>
    <dbReference type="NCBI Taxonomy" id="43982"/>
    <lineage>
        <taxon>Eukaryota</taxon>
        <taxon>Fungi</taxon>
        <taxon>Dikarya</taxon>
        <taxon>Ascomycota</taxon>
        <taxon>Saccharomycotina</taxon>
        <taxon>Pichiomycetes</taxon>
        <taxon>Pichiales</taxon>
        <taxon>Pichiaceae</taxon>
        <taxon>Ambrosiozyma</taxon>
    </lineage>
</organism>
<evidence type="ECO:0000313" key="1">
    <source>
        <dbReference type="EMBL" id="GMG21183.1"/>
    </source>
</evidence>
<dbReference type="EMBL" id="BSXU01000582">
    <property type="protein sequence ID" value="GMG21183.1"/>
    <property type="molecule type" value="Genomic_DNA"/>
</dbReference>
<protein>
    <submittedName>
        <fullName evidence="1">Unnamed protein product</fullName>
    </submittedName>
</protein>
<reference evidence="1" key="1">
    <citation type="submission" date="2023-04" db="EMBL/GenBank/DDBJ databases">
        <title>Ambrosiozyma monospora NBRC 1965.</title>
        <authorList>
            <person name="Ichikawa N."/>
            <person name="Sato H."/>
            <person name="Tonouchi N."/>
        </authorList>
    </citation>
    <scope>NUCLEOTIDE SEQUENCE</scope>
    <source>
        <strain evidence="1">NBRC 1965</strain>
    </source>
</reference>
<comment type="caution">
    <text evidence="1">The sequence shown here is derived from an EMBL/GenBank/DDBJ whole genome shotgun (WGS) entry which is preliminary data.</text>
</comment>
<dbReference type="AlphaFoldDB" id="A0A9W6YV43"/>
<proteinExistence type="predicted"/>
<evidence type="ECO:0000313" key="2">
    <source>
        <dbReference type="Proteomes" id="UP001165063"/>
    </source>
</evidence>
<name>A0A9W6YV43_AMBMO</name>
<keyword evidence="2" id="KW-1185">Reference proteome</keyword>
<sequence>MCLNQMRLDEVDEALCPYGLKEKLKVLVIDREVDKTLGDMETRPTYFIRTSVDYRFQSNKFNYHSKQSVGNKFKTKERWFEVPNT</sequence>
<dbReference type="Proteomes" id="UP001165063">
    <property type="component" value="Unassembled WGS sequence"/>
</dbReference>
<accession>A0A9W6YV43</accession>
<gene>
    <name evidence="1" type="ORF">Amon01_000179700</name>
</gene>